<accession>A0A8D8TXC4</accession>
<evidence type="ECO:0000256" key="1">
    <source>
        <dbReference type="PROSITE-ProRule" id="PRU00497"/>
    </source>
</evidence>
<reference evidence="3" key="1">
    <citation type="submission" date="2021-05" db="EMBL/GenBank/DDBJ databases">
        <authorList>
            <person name="Alioto T."/>
            <person name="Alioto T."/>
            <person name="Gomez Garrido J."/>
        </authorList>
    </citation>
    <scope>NUCLEOTIDE SEQUENCE</scope>
</reference>
<dbReference type="EMBL" id="HBUF01614220">
    <property type="protein sequence ID" value="CAG6779468.1"/>
    <property type="molecule type" value="Transcribed_RNA"/>
</dbReference>
<dbReference type="PANTHER" id="PTHR10380">
    <property type="entry name" value="CUTICLE PROTEIN"/>
    <property type="match status" value="1"/>
</dbReference>
<dbReference type="InterPro" id="IPR000618">
    <property type="entry name" value="Insect_cuticle"/>
</dbReference>
<dbReference type="EMBL" id="HBUF01324431">
    <property type="protein sequence ID" value="CAG6695618.1"/>
    <property type="molecule type" value="Transcribed_RNA"/>
</dbReference>
<evidence type="ECO:0000256" key="2">
    <source>
        <dbReference type="SAM" id="MobiDB-lite"/>
    </source>
</evidence>
<dbReference type="GO" id="GO:0062129">
    <property type="term" value="C:chitin-based extracellular matrix"/>
    <property type="evidence" value="ECO:0007669"/>
    <property type="project" value="TreeGrafter"/>
</dbReference>
<proteinExistence type="predicted"/>
<dbReference type="PANTHER" id="PTHR10380:SF196">
    <property type="entry name" value="CUTICULAR PROTEIN 72EA"/>
    <property type="match status" value="1"/>
</dbReference>
<dbReference type="InterPro" id="IPR050468">
    <property type="entry name" value="Cuticle_Struct_Prot"/>
</dbReference>
<dbReference type="GO" id="GO:0008010">
    <property type="term" value="F:structural constituent of chitin-based larval cuticle"/>
    <property type="evidence" value="ECO:0007669"/>
    <property type="project" value="TreeGrafter"/>
</dbReference>
<name>A0A8D8TXC4_9HEMI</name>
<organism evidence="3">
    <name type="scientific">Cacopsylla melanoneura</name>
    <dbReference type="NCBI Taxonomy" id="428564"/>
    <lineage>
        <taxon>Eukaryota</taxon>
        <taxon>Metazoa</taxon>
        <taxon>Ecdysozoa</taxon>
        <taxon>Arthropoda</taxon>
        <taxon>Hexapoda</taxon>
        <taxon>Insecta</taxon>
        <taxon>Pterygota</taxon>
        <taxon>Neoptera</taxon>
        <taxon>Paraneoptera</taxon>
        <taxon>Hemiptera</taxon>
        <taxon>Sternorrhyncha</taxon>
        <taxon>Psylloidea</taxon>
        <taxon>Psyllidae</taxon>
        <taxon>Psyllinae</taxon>
        <taxon>Cacopsylla</taxon>
    </lineage>
</organism>
<dbReference type="PROSITE" id="PS51155">
    <property type="entry name" value="CHIT_BIND_RR_2"/>
    <property type="match status" value="1"/>
</dbReference>
<dbReference type="EMBL" id="HBUF01614221">
    <property type="protein sequence ID" value="CAG6779469.1"/>
    <property type="molecule type" value="Transcribed_RNA"/>
</dbReference>
<evidence type="ECO:0000313" key="3">
    <source>
        <dbReference type="EMBL" id="CAG6695618.1"/>
    </source>
</evidence>
<sequence length="310" mass="33829">MRPGSAASGAITHHDQHHLHHQHHLHQNTEPDSIYAPVQQLSPVQHQVLSDQQYQQYPVSAGGGFVNYPAGVQGTQAGYNDYQYDPNVSSDSDTVEVTAAKIFADHIPRPVQDTPEVTAARVQHMAAIQQAIANNQHNGNKDYIDSYDDGSYSELADATRSDSSPLSALATPPQGYVPFGHPQYQLTPSPASPVIRQYHRQDELGQYSYGYSGGPSAKTEVKTLDGVTRGSYSYIDARGEIQHVNYIADPANGFRVAASNLPVGPTAATPLGHETNSIAETPEVARAKSLHFAAVHERIKLQQQHRQRQV</sequence>
<keyword evidence="1" id="KW-0193">Cuticle</keyword>
<feature type="region of interest" description="Disordered" evidence="2">
    <location>
        <begin position="1"/>
        <end position="28"/>
    </location>
</feature>
<feature type="compositionally biased region" description="Basic residues" evidence="2">
    <location>
        <begin position="15"/>
        <end position="26"/>
    </location>
</feature>
<dbReference type="AlphaFoldDB" id="A0A8D8TXC4"/>
<protein>
    <submittedName>
        <fullName evidence="3">Cuticle protein 6</fullName>
    </submittedName>
</protein>
<dbReference type="Pfam" id="PF00379">
    <property type="entry name" value="Chitin_bind_4"/>
    <property type="match status" value="1"/>
</dbReference>